<dbReference type="PANTHER" id="PTHR41248">
    <property type="entry name" value="NORD PROTEIN"/>
    <property type="match status" value="1"/>
</dbReference>
<dbReference type="AlphaFoldDB" id="A0A1M7LEH6"/>
<proteinExistence type="predicted"/>
<protein>
    <submittedName>
        <fullName evidence="3">von Willebrand factor type A domain-containing protein</fullName>
    </submittedName>
</protein>
<sequence length="751" mass="81958">MPVADMAAAAPNTLVQAATRSAFPGHTLTEFLAAHDRLTKAGYGVAVPRSFRQAAPDVSRLVGTDQALALAPAASRIAIRSSPRTAAVFLDLAVPMSRRLGTPQAFSSWVQLVISLVNAAPESVEPLLARAEMLDERLGLDGLKAWVQSGLRLGGGDERKRQQYFSLEMTEAQRLLERYAGEETFQSLESELRAGHRALWGRMPPLREALPLGKGHAELRASFGGGVVQLPASFSGYRGRERSVYKAALAHIGAHMAYGGSSFQVGQLKPLQIAVVSLIEDARVEYLAMREMPGLSRLWLPFHDVSPDGMATAPSLFARLARALLDPDFPIRHGWVQKGVTMFTEGIEQIGNPALSRHIGNILGNDLGQTRVQFNARNYVVQPAYRDDNLGLWDLPPEPNAPPQQHQFEINTFDRRETETQDSPQKRKQGQPDQAHDSGVETVTSARVEPSTGRVVAHLPEYDFTAGIERPDWVTVKEYEPGPGDPLFWHKLKERQAVLLARIGEMVRAASLGRARRLKRQAEGGALDLDATIEAAIKLRSGQTPDQNVYEGVSRPERSIAVHLLLDISQSTEDPVEAAGASVISLLREASAILAHAMDRLGDPLAITAFSSDGRDDLRVVHVKRFEDELTPLTGMALSGLRAGYSTRIGAAIRYAGAKLAKIPCHRRLVLVVTDGEPSDVDVSDPDYLAMDAKRAVQSLNASGIDVFCIALGHAAGQRHGEIFSRRGFLQLDRLDALPTKLPALYLRMAR</sequence>
<dbReference type="InterPro" id="IPR051928">
    <property type="entry name" value="NorD/CobT"/>
</dbReference>
<dbReference type="EMBL" id="FRCB01000015">
    <property type="protein sequence ID" value="SHM76348.1"/>
    <property type="molecule type" value="Genomic_DNA"/>
</dbReference>
<feature type="domain" description="VWFA" evidence="2">
    <location>
        <begin position="561"/>
        <end position="738"/>
    </location>
</feature>
<dbReference type="SMART" id="SM00327">
    <property type="entry name" value="VWA"/>
    <property type="match status" value="1"/>
</dbReference>
<evidence type="ECO:0000259" key="2">
    <source>
        <dbReference type="PROSITE" id="PS50234"/>
    </source>
</evidence>
<gene>
    <name evidence="3" type="ORF">SAMN05443432_11530</name>
</gene>
<evidence type="ECO:0000256" key="1">
    <source>
        <dbReference type="SAM" id="MobiDB-lite"/>
    </source>
</evidence>
<evidence type="ECO:0000313" key="3">
    <source>
        <dbReference type="EMBL" id="SHM76348.1"/>
    </source>
</evidence>
<dbReference type="Pfam" id="PF00092">
    <property type="entry name" value="VWA"/>
    <property type="match status" value="1"/>
</dbReference>
<dbReference type="InterPro" id="IPR036465">
    <property type="entry name" value="vWFA_dom_sf"/>
</dbReference>
<dbReference type="PANTHER" id="PTHR41248:SF1">
    <property type="entry name" value="NORD PROTEIN"/>
    <property type="match status" value="1"/>
</dbReference>
<dbReference type="CDD" id="cd01454">
    <property type="entry name" value="vWA_norD_type"/>
    <property type="match status" value="1"/>
</dbReference>
<dbReference type="SUPFAM" id="SSF53300">
    <property type="entry name" value="vWA-like"/>
    <property type="match status" value="1"/>
</dbReference>
<reference evidence="3 4" key="1">
    <citation type="submission" date="2016-11" db="EMBL/GenBank/DDBJ databases">
        <authorList>
            <person name="Varghese N."/>
            <person name="Submissions S."/>
        </authorList>
    </citation>
    <scope>NUCLEOTIDE SEQUENCE [LARGE SCALE GENOMIC DNA]</scope>
    <source>
        <strain evidence="3 4">DSM 28249</strain>
    </source>
</reference>
<dbReference type="InterPro" id="IPR002035">
    <property type="entry name" value="VWF_A"/>
</dbReference>
<evidence type="ECO:0000313" key="4">
    <source>
        <dbReference type="Proteomes" id="UP000322545"/>
    </source>
</evidence>
<dbReference type="PROSITE" id="PS50234">
    <property type="entry name" value="VWFA"/>
    <property type="match status" value="1"/>
</dbReference>
<dbReference type="Gene3D" id="3.40.50.410">
    <property type="entry name" value="von Willebrand factor, type A domain"/>
    <property type="match status" value="1"/>
</dbReference>
<accession>A0A1M7LEH6</accession>
<name>A0A1M7LEH6_9RHOB</name>
<dbReference type="Proteomes" id="UP000322545">
    <property type="component" value="Unassembled WGS sequence"/>
</dbReference>
<keyword evidence="4" id="KW-1185">Reference proteome</keyword>
<organism evidence="3 4">
    <name type="scientific">Roseovarius litoreus</name>
    <dbReference type="NCBI Taxonomy" id="1155722"/>
    <lineage>
        <taxon>Bacteria</taxon>
        <taxon>Pseudomonadati</taxon>
        <taxon>Pseudomonadota</taxon>
        <taxon>Alphaproteobacteria</taxon>
        <taxon>Rhodobacterales</taxon>
        <taxon>Roseobacteraceae</taxon>
        <taxon>Roseovarius</taxon>
    </lineage>
</organism>
<feature type="region of interest" description="Disordered" evidence="1">
    <location>
        <begin position="416"/>
        <end position="452"/>
    </location>
</feature>